<feature type="domain" description="WH1" evidence="2">
    <location>
        <begin position="27"/>
        <end position="147"/>
    </location>
</feature>
<dbReference type="Proteomes" id="UP001221142">
    <property type="component" value="Unassembled WGS sequence"/>
</dbReference>
<accession>A0AAD7FMS1</accession>
<protein>
    <submittedName>
        <fullName evidence="3">Uncharacterized protein</fullName>
    </submittedName>
</protein>
<organism evidence="3 4">
    <name type="scientific">Roridomyces roridus</name>
    <dbReference type="NCBI Taxonomy" id="1738132"/>
    <lineage>
        <taxon>Eukaryota</taxon>
        <taxon>Fungi</taxon>
        <taxon>Dikarya</taxon>
        <taxon>Basidiomycota</taxon>
        <taxon>Agaricomycotina</taxon>
        <taxon>Agaricomycetes</taxon>
        <taxon>Agaricomycetidae</taxon>
        <taxon>Agaricales</taxon>
        <taxon>Marasmiineae</taxon>
        <taxon>Mycenaceae</taxon>
        <taxon>Roridomyces</taxon>
    </lineage>
</organism>
<comment type="caution">
    <text evidence="3">The sequence shown here is derived from an EMBL/GenBank/DDBJ whole genome shotgun (WGS) entry which is preliminary data.</text>
</comment>
<dbReference type="PROSITE" id="PS50108">
    <property type="entry name" value="CRIB"/>
    <property type="match status" value="1"/>
</dbReference>
<dbReference type="Gene3D" id="2.30.29.30">
    <property type="entry name" value="Pleckstrin-homology domain (PH domain)/Phosphotyrosine-binding domain (PTB)"/>
    <property type="match status" value="1"/>
</dbReference>
<dbReference type="PROSITE" id="PS50229">
    <property type="entry name" value="WH1"/>
    <property type="match status" value="1"/>
</dbReference>
<evidence type="ECO:0000313" key="4">
    <source>
        <dbReference type="Proteomes" id="UP001221142"/>
    </source>
</evidence>
<sequence>MISQLVSPGLSPASKSKSCKARPEQDCAASTYKAFASTSARVYHAAFGSKENEWVYSGLKGSLVFGRDRDIPQGYSFHLLEDAVDAAGPGPKTIWIFKIPETNFEYRIDKPFFHCFRGCSRHFGFLFNDDEEAAIFARVVSRTMNPVRTERPFTSKAAELPRSIRSRLAASTSRTSALGRLSPSPPHAMMISAPLYSSFVHVAHVGLGDNLKNGGPIPIPRHEPPEQDSGVEPESWTMVLPDVGLNRASFLAIEPTARDSSEEYTKAPILVVKQTHSSSLIPHKIRRKPTPKISTGYITS</sequence>
<dbReference type="InterPro" id="IPR011993">
    <property type="entry name" value="PH-like_dom_sf"/>
</dbReference>
<dbReference type="EMBL" id="JARKIF010000010">
    <property type="protein sequence ID" value="KAJ7628656.1"/>
    <property type="molecule type" value="Genomic_DNA"/>
</dbReference>
<keyword evidence="4" id="KW-1185">Reference proteome</keyword>
<dbReference type="SUPFAM" id="SSF50729">
    <property type="entry name" value="PH domain-like"/>
    <property type="match status" value="1"/>
</dbReference>
<evidence type="ECO:0000259" key="1">
    <source>
        <dbReference type="PROSITE" id="PS50108"/>
    </source>
</evidence>
<dbReference type="SMART" id="SM00461">
    <property type="entry name" value="WH1"/>
    <property type="match status" value="1"/>
</dbReference>
<dbReference type="InterPro" id="IPR000095">
    <property type="entry name" value="CRIB_dom"/>
</dbReference>
<gene>
    <name evidence="3" type="ORF">FB45DRAFT_42113</name>
</gene>
<dbReference type="Pfam" id="PF00568">
    <property type="entry name" value="WH1"/>
    <property type="match status" value="1"/>
</dbReference>
<dbReference type="InterPro" id="IPR000697">
    <property type="entry name" value="WH1/EVH1_dom"/>
</dbReference>
<proteinExistence type="predicted"/>
<feature type="domain" description="CRIB" evidence="1">
    <location>
        <begin position="191"/>
        <end position="206"/>
    </location>
</feature>
<reference evidence="3" key="1">
    <citation type="submission" date="2023-03" db="EMBL/GenBank/DDBJ databases">
        <title>Massive genome expansion in bonnet fungi (Mycena s.s.) driven by repeated elements and novel gene families across ecological guilds.</title>
        <authorList>
            <consortium name="Lawrence Berkeley National Laboratory"/>
            <person name="Harder C.B."/>
            <person name="Miyauchi S."/>
            <person name="Viragh M."/>
            <person name="Kuo A."/>
            <person name="Thoen E."/>
            <person name="Andreopoulos B."/>
            <person name="Lu D."/>
            <person name="Skrede I."/>
            <person name="Drula E."/>
            <person name="Henrissat B."/>
            <person name="Morin E."/>
            <person name="Kohler A."/>
            <person name="Barry K."/>
            <person name="LaButti K."/>
            <person name="Morin E."/>
            <person name="Salamov A."/>
            <person name="Lipzen A."/>
            <person name="Mereny Z."/>
            <person name="Hegedus B."/>
            <person name="Baldrian P."/>
            <person name="Stursova M."/>
            <person name="Weitz H."/>
            <person name="Taylor A."/>
            <person name="Grigoriev I.V."/>
            <person name="Nagy L.G."/>
            <person name="Martin F."/>
            <person name="Kauserud H."/>
        </authorList>
    </citation>
    <scope>NUCLEOTIDE SEQUENCE</scope>
    <source>
        <strain evidence="3">9284</strain>
    </source>
</reference>
<dbReference type="AlphaFoldDB" id="A0AAD7FMS1"/>
<name>A0AAD7FMS1_9AGAR</name>
<evidence type="ECO:0000313" key="3">
    <source>
        <dbReference type="EMBL" id="KAJ7628656.1"/>
    </source>
</evidence>
<evidence type="ECO:0000259" key="2">
    <source>
        <dbReference type="PROSITE" id="PS50229"/>
    </source>
</evidence>